<keyword evidence="2" id="KW-0812">Transmembrane</keyword>
<dbReference type="STRING" id="1121409.SAMN02745124_00305"/>
<organism evidence="3 4">
    <name type="scientific">Desulfofustis glycolicus DSM 9705</name>
    <dbReference type="NCBI Taxonomy" id="1121409"/>
    <lineage>
        <taxon>Bacteria</taxon>
        <taxon>Pseudomonadati</taxon>
        <taxon>Thermodesulfobacteriota</taxon>
        <taxon>Desulfobulbia</taxon>
        <taxon>Desulfobulbales</taxon>
        <taxon>Desulfocapsaceae</taxon>
        <taxon>Desulfofustis</taxon>
    </lineage>
</organism>
<feature type="coiled-coil region" evidence="1">
    <location>
        <begin position="57"/>
        <end position="94"/>
    </location>
</feature>
<name>A0A1M5SEC7_9BACT</name>
<keyword evidence="2" id="KW-1133">Transmembrane helix</keyword>
<evidence type="ECO:0000313" key="3">
    <source>
        <dbReference type="EMBL" id="SHH36829.1"/>
    </source>
</evidence>
<dbReference type="AlphaFoldDB" id="A0A1M5SEC7"/>
<dbReference type="InterPro" id="IPR052534">
    <property type="entry name" value="Extracell_DNA_Util/SecSys_Comp"/>
</dbReference>
<accession>A0A1M5SEC7</accession>
<keyword evidence="4" id="KW-1185">Reference proteome</keyword>
<dbReference type="InterPro" id="IPR007813">
    <property type="entry name" value="PilN"/>
</dbReference>
<dbReference type="OrthoDB" id="5296173at2"/>
<reference evidence="3 4" key="1">
    <citation type="submission" date="2016-11" db="EMBL/GenBank/DDBJ databases">
        <authorList>
            <person name="Jaros S."/>
            <person name="Januszkiewicz K."/>
            <person name="Wedrychowicz H."/>
        </authorList>
    </citation>
    <scope>NUCLEOTIDE SEQUENCE [LARGE SCALE GENOMIC DNA]</scope>
    <source>
        <strain evidence="3 4">DSM 9705</strain>
    </source>
</reference>
<evidence type="ECO:0000256" key="1">
    <source>
        <dbReference type="SAM" id="Coils"/>
    </source>
</evidence>
<keyword evidence="1" id="KW-0175">Coiled coil</keyword>
<dbReference type="RefSeq" id="WP_073373055.1">
    <property type="nucleotide sequence ID" value="NZ_FQXS01000001.1"/>
</dbReference>
<evidence type="ECO:0000313" key="4">
    <source>
        <dbReference type="Proteomes" id="UP000184139"/>
    </source>
</evidence>
<gene>
    <name evidence="3" type="ORF">SAMN02745124_00305</name>
</gene>
<proteinExistence type="predicted"/>
<dbReference type="Proteomes" id="UP000184139">
    <property type="component" value="Unassembled WGS sequence"/>
</dbReference>
<dbReference type="PANTHER" id="PTHR40278">
    <property type="entry name" value="DNA UTILIZATION PROTEIN HOFN"/>
    <property type="match status" value="1"/>
</dbReference>
<protein>
    <submittedName>
        <fullName evidence="3">Type IV pilus assembly protein PilN</fullName>
    </submittedName>
</protein>
<dbReference type="PANTHER" id="PTHR40278:SF1">
    <property type="entry name" value="DNA UTILIZATION PROTEIN HOFN"/>
    <property type="match status" value="1"/>
</dbReference>
<feature type="transmembrane region" description="Helical" evidence="2">
    <location>
        <begin position="21"/>
        <end position="42"/>
    </location>
</feature>
<keyword evidence="2" id="KW-0472">Membrane</keyword>
<dbReference type="Pfam" id="PF05137">
    <property type="entry name" value="PilN"/>
    <property type="match status" value="1"/>
</dbReference>
<dbReference type="EMBL" id="FQXS01000001">
    <property type="protein sequence ID" value="SHH36829.1"/>
    <property type="molecule type" value="Genomic_DNA"/>
</dbReference>
<sequence>MLKINLLPIRQLKKRAKARNQILAALVIFCGVLVLLTFVGMLQAARISSLNEEIQAREKEKKSFDKVVQELAELEQKRLELNEKIRIINQLKTDSYLTVHVLDEVAKLIDNNRMWLTSLNQSGGRLSLSGYALDNETIAQFMDELRFKSPYVNSVGLSNSSLGSVSGKDLKSFSLVCDVRSPATTTETAPDEGKQQ</sequence>
<evidence type="ECO:0000256" key="2">
    <source>
        <dbReference type="SAM" id="Phobius"/>
    </source>
</evidence>